<dbReference type="Proteomes" id="UP000317238">
    <property type="component" value="Unassembled WGS sequence"/>
</dbReference>
<gene>
    <name evidence="3" type="ORF">Pan14r_28510</name>
</gene>
<evidence type="ECO:0000313" key="3">
    <source>
        <dbReference type="EMBL" id="TWT70544.1"/>
    </source>
</evidence>
<proteinExistence type="predicted"/>
<feature type="domain" description="Ice-binding protein C-terminal" evidence="2">
    <location>
        <begin position="193"/>
        <end position="217"/>
    </location>
</feature>
<dbReference type="EMBL" id="SJPL01000001">
    <property type="protein sequence ID" value="TWT70544.1"/>
    <property type="molecule type" value="Genomic_DNA"/>
</dbReference>
<dbReference type="InterPro" id="IPR013424">
    <property type="entry name" value="Ice-binding_C"/>
</dbReference>
<keyword evidence="1" id="KW-0732">Signal</keyword>
<evidence type="ECO:0000313" key="4">
    <source>
        <dbReference type="Proteomes" id="UP000317238"/>
    </source>
</evidence>
<accession>A0A5C5Y5Z8</accession>
<evidence type="ECO:0000259" key="2">
    <source>
        <dbReference type="Pfam" id="PF07589"/>
    </source>
</evidence>
<dbReference type="Pfam" id="PF07589">
    <property type="entry name" value="PEP-CTERM"/>
    <property type="match status" value="1"/>
</dbReference>
<keyword evidence="4" id="KW-1185">Reference proteome</keyword>
<dbReference type="AlphaFoldDB" id="A0A5C5Y5Z8"/>
<name>A0A5C5Y5Z8_9PLAN</name>
<feature type="signal peptide" evidence="1">
    <location>
        <begin position="1"/>
        <end position="23"/>
    </location>
</feature>
<organism evidence="3 4">
    <name type="scientific">Crateriforma conspicua</name>
    <dbReference type="NCBI Taxonomy" id="2527996"/>
    <lineage>
        <taxon>Bacteria</taxon>
        <taxon>Pseudomonadati</taxon>
        <taxon>Planctomycetota</taxon>
        <taxon>Planctomycetia</taxon>
        <taxon>Planctomycetales</taxon>
        <taxon>Planctomycetaceae</taxon>
        <taxon>Crateriforma</taxon>
    </lineage>
</organism>
<sequence precursor="true">MRMKALLAAQLVLAAFVCGNASATLTMTFSTSGTDPNAGSSLFVNPGSAGNQLFVWAELSGDASVEPYIEGLGLDITADNGNVVATSHVIENPVFQDIPGLDRWNLAISNGTLNDSGVLVNDSLGAALPGLGGLAFYQGIQNGAGPVLHSVLTFDVIGGGTTELGFERGIGNIASNGAVPGLDFRTATVVASAVPEPSSFAMIACGLAATAFQVRRRKLQNAKSV</sequence>
<evidence type="ECO:0000256" key="1">
    <source>
        <dbReference type="SAM" id="SignalP"/>
    </source>
</evidence>
<protein>
    <submittedName>
        <fullName evidence="3">PEP-CTERM motif protein</fullName>
    </submittedName>
</protein>
<feature type="chain" id="PRO_5023035302" evidence="1">
    <location>
        <begin position="24"/>
        <end position="225"/>
    </location>
</feature>
<comment type="caution">
    <text evidence="3">The sequence shown here is derived from an EMBL/GenBank/DDBJ whole genome shotgun (WGS) entry which is preliminary data.</text>
</comment>
<reference evidence="3 4" key="1">
    <citation type="submission" date="2019-02" db="EMBL/GenBank/DDBJ databases">
        <title>Deep-cultivation of Planctomycetes and their phenomic and genomic characterization uncovers novel biology.</title>
        <authorList>
            <person name="Wiegand S."/>
            <person name="Jogler M."/>
            <person name="Boedeker C."/>
            <person name="Pinto D."/>
            <person name="Vollmers J."/>
            <person name="Rivas-Marin E."/>
            <person name="Kohn T."/>
            <person name="Peeters S.H."/>
            <person name="Heuer A."/>
            <person name="Rast P."/>
            <person name="Oberbeckmann S."/>
            <person name="Bunk B."/>
            <person name="Jeske O."/>
            <person name="Meyerdierks A."/>
            <person name="Storesund J.E."/>
            <person name="Kallscheuer N."/>
            <person name="Luecker S."/>
            <person name="Lage O.M."/>
            <person name="Pohl T."/>
            <person name="Merkel B.J."/>
            <person name="Hornburger P."/>
            <person name="Mueller R.-W."/>
            <person name="Bruemmer F."/>
            <person name="Labrenz M."/>
            <person name="Spormann A.M."/>
            <person name="Op Den Camp H."/>
            <person name="Overmann J."/>
            <person name="Amann R."/>
            <person name="Jetten M.S.M."/>
            <person name="Mascher T."/>
            <person name="Medema M.H."/>
            <person name="Devos D.P."/>
            <person name="Kaster A.-K."/>
            <person name="Ovreas L."/>
            <person name="Rohde M."/>
            <person name="Galperin M.Y."/>
            <person name="Jogler C."/>
        </authorList>
    </citation>
    <scope>NUCLEOTIDE SEQUENCE [LARGE SCALE GENOMIC DNA]</scope>
    <source>
        <strain evidence="3 4">Pan14r</strain>
    </source>
</reference>